<feature type="domain" description="Thioredoxin" evidence="1">
    <location>
        <begin position="13"/>
        <end position="97"/>
    </location>
</feature>
<accession>A0A263BQK7</accession>
<dbReference type="Pfam" id="PF00085">
    <property type="entry name" value="Thioredoxin"/>
    <property type="match status" value="1"/>
</dbReference>
<evidence type="ECO:0000313" key="2">
    <source>
        <dbReference type="EMBL" id="OZM55990.1"/>
    </source>
</evidence>
<sequence length="100" mass="11274">MNEIEPNEILDYVKKEKSAIFFHTPLCGTCKVGRRMLEIVEMTLPNMKIASCNINTASEIASAYNIESVPCLIVFSEGTVKEKVYAFQSVDYLYSLLKAE</sequence>
<gene>
    <name evidence="2" type="ORF">CIB95_14180</name>
</gene>
<organism evidence="2 3">
    <name type="scientific">Lottiidibacillus patelloidae</name>
    <dbReference type="NCBI Taxonomy" id="2670334"/>
    <lineage>
        <taxon>Bacteria</taxon>
        <taxon>Bacillati</taxon>
        <taxon>Bacillota</taxon>
        <taxon>Bacilli</taxon>
        <taxon>Bacillales</taxon>
        <taxon>Bacillaceae</taxon>
        <taxon>Lottiidibacillus</taxon>
    </lineage>
</organism>
<comment type="caution">
    <text evidence="2">The sequence shown here is derived from an EMBL/GenBank/DDBJ whole genome shotgun (WGS) entry which is preliminary data.</text>
</comment>
<dbReference type="Gene3D" id="3.40.30.10">
    <property type="entry name" value="Glutaredoxin"/>
    <property type="match status" value="1"/>
</dbReference>
<dbReference type="EMBL" id="NPIA01000009">
    <property type="protein sequence ID" value="OZM55990.1"/>
    <property type="molecule type" value="Genomic_DNA"/>
</dbReference>
<name>A0A263BQK7_9BACI</name>
<protein>
    <recommendedName>
        <fullName evidence="1">Thioredoxin domain-containing protein</fullName>
    </recommendedName>
</protein>
<keyword evidence="3" id="KW-1185">Reference proteome</keyword>
<reference evidence="2 3" key="2">
    <citation type="submission" date="2017-09" db="EMBL/GenBank/DDBJ databases">
        <title>Bacillus patelloidae sp. nov., isolated from the intestinal tract of a marine limpet.</title>
        <authorList>
            <person name="Liu R."/>
            <person name="Dong C."/>
            <person name="Shao Z."/>
        </authorList>
    </citation>
    <scope>NUCLEOTIDE SEQUENCE [LARGE SCALE GENOMIC DNA]</scope>
    <source>
        <strain evidence="2 3">SA5d-4</strain>
    </source>
</reference>
<dbReference type="InterPro" id="IPR036249">
    <property type="entry name" value="Thioredoxin-like_sf"/>
</dbReference>
<dbReference type="CDD" id="cd02947">
    <property type="entry name" value="TRX_family"/>
    <property type="match status" value="1"/>
</dbReference>
<dbReference type="SUPFAM" id="SSF52833">
    <property type="entry name" value="Thioredoxin-like"/>
    <property type="match status" value="1"/>
</dbReference>
<dbReference type="Proteomes" id="UP000217083">
    <property type="component" value="Unassembled WGS sequence"/>
</dbReference>
<dbReference type="AlphaFoldDB" id="A0A263BQK7"/>
<evidence type="ECO:0000259" key="1">
    <source>
        <dbReference type="Pfam" id="PF00085"/>
    </source>
</evidence>
<dbReference type="RefSeq" id="WP_094926228.1">
    <property type="nucleotide sequence ID" value="NZ_NPIA01000009.1"/>
</dbReference>
<evidence type="ECO:0000313" key="3">
    <source>
        <dbReference type="Proteomes" id="UP000217083"/>
    </source>
</evidence>
<dbReference type="InterPro" id="IPR013766">
    <property type="entry name" value="Thioredoxin_domain"/>
</dbReference>
<reference evidence="3" key="1">
    <citation type="submission" date="2017-08" db="EMBL/GenBank/DDBJ databases">
        <authorList>
            <person name="Huang Z."/>
        </authorList>
    </citation>
    <scope>NUCLEOTIDE SEQUENCE [LARGE SCALE GENOMIC DNA]</scope>
    <source>
        <strain evidence="3">SA5d-4</strain>
    </source>
</reference>
<proteinExistence type="predicted"/>